<dbReference type="RefSeq" id="WP_103375302.1">
    <property type="nucleotide sequence ID" value="NZ_CP133983.1"/>
</dbReference>
<keyword evidence="2 7" id="KW-0808">Transferase</keyword>
<dbReference type="Proteomes" id="UP000325292">
    <property type="component" value="Chromosome"/>
</dbReference>
<proteinExistence type="inferred from homology"/>
<dbReference type="InterPro" id="IPR027417">
    <property type="entry name" value="P-loop_NTPase"/>
</dbReference>
<dbReference type="InterPro" id="IPR039430">
    <property type="entry name" value="Thymidylate_kin-like_dom"/>
</dbReference>
<evidence type="ECO:0000256" key="6">
    <source>
        <dbReference type="ARBA" id="ARBA00022840"/>
    </source>
</evidence>
<keyword evidence="10" id="KW-1185">Reference proteome</keyword>
<protein>
    <recommendedName>
        <fullName evidence="7">Thymidylate kinase</fullName>
        <ecNumber evidence="7">2.7.4.9</ecNumber>
    </recommendedName>
    <alternativeName>
        <fullName evidence="7">dTMP kinase</fullName>
    </alternativeName>
</protein>
<dbReference type="Gene3D" id="3.40.50.300">
    <property type="entry name" value="P-loop containing nucleotide triphosphate hydrolases"/>
    <property type="match status" value="1"/>
</dbReference>
<keyword evidence="6 7" id="KW-0067">ATP-binding</keyword>
<evidence type="ECO:0000256" key="4">
    <source>
        <dbReference type="ARBA" id="ARBA00022741"/>
    </source>
</evidence>
<comment type="similarity">
    <text evidence="1 7">Belongs to the thymidylate kinase family.</text>
</comment>
<dbReference type="EMBL" id="CP019454">
    <property type="protein sequence ID" value="AUW93545.1"/>
    <property type="molecule type" value="Genomic_DNA"/>
</dbReference>
<gene>
    <name evidence="7" type="primary">tmk</name>
    <name evidence="9" type="ORF">BXT84_05985</name>
</gene>
<comment type="function">
    <text evidence="7">Phosphorylation of dTMP to form dTDP in both de novo and salvage pathways of dTTP synthesis.</text>
</comment>
<evidence type="ECO:0000313" key="10">
    <source>
        <dbReference type="Proteomes" id="UP000325292"/>
    </source>
</evidence>
<dbReference type="PANTHER" id="PTHR10344:SF1">
    <property type="entry name" value="THYMIDYLATE KINASE"/>
    <property type="match status" value="1"/>
</dbReference>
<accession>A0ABM6RQ86</accession>
<dbReference type="HAMAP" id="MF_00165">
    <property type="entry name" value="Thymidylate_kinase"/>
    <property type="match status" value="1"/>
</dbReference>
<dbReference type="Pfam" id="PF02223">
    <property type="entry name" value="Thymidylate_kin"/>
    <property type="match status" value="1"/>
</dbReference>
<dbReference type="CDD" id="cd01672">
    <property type="entry name" value="TMPK"/>
    <property type="match status" value="1"/>
</dbReference>
<evidence type="ECO:0000259" key="8">
    <source>
        <dbReference type="Pfam" id="PF02223"/>
    </source>
</evidence>
<keyword evidence="5 7" id="KW-0418">Kinase</keyword>
<dbReference type="PANTHER" id="PTHR10344">
    <property type="entry name" value="THYMIDYLATE KINASE"/>
    <property type="match status" value="1"/>
</dbReference>
<evidence type="ECO:0000256" key="3">
    <source>
        <dbReference type="ARBA" id="ARBA00022727"/>
    </source>
</evidence>
<organism evidence="9 10">
    <name type="scientific">Sulfobacillus thermotolerans</name>
    <dbReference type="NCBI Taxonomy" id="338644"/>
    <lineage>
        <taxon>Bacteria</taxon>
        <taxon>Bacillati</taxon>
        <taxon>Bacillota</taxon>
        <taxon>Clostridia</taxon>
        <taxon>Eubacteriales</taxon>
        <taxon>Clostridiales Family XVII. Incertae Sedis</taxon>
        <taxon>Sulfobacillus</taxon>
    </lineage>
</organism>
<evidence type="ECO:0000313" key="9">
    <source>
        <dbReference type="EMBL" id="AUW93545.1"/>
    </source>
</evidence>
<reference evidence="9 10" key="1">
    <citation type="journal article" date="2019" name="Sci. Rep.">
        <title>Sulfobacillus thermotolerans: new insights into resistance and metabolic capacities of acidophilic chemolithotrophs.</title>
        <authorList>
            <person name="Panyushkina A.E."/>
            <person name="Babenko V.V."/>
            <person name="Nikitina A.S."/>
            <person name="Selezneva O.V."/>
            <person name="Tsaplina I.A."/>
            <person name="Letarova M.A."/>
            <person name="Kostryukova E.S."/>
            <person name="Letarov A.V."/>
        </authorList>
    </citation>
    <scope>NUCLEOTIDE SEQUENCE [LARGE SCALE GENOMIC DNA]</scope>
    <source>
        <strain evidence="9 10">Kr1</strain>
    </source>
</reference>
<name>A0ABM6RQ86_9FIRM</name>
<keyword evidence="3 7" id="KW-0545">Nucleotide biosynthesis</keyword>
<sequence>MDHNAFRGHLIVAEGTDGSGKSTAMSLLDSWLTAQGIPVYRTAWNSSSFIKPIMRHVKKKEWLSPAAFSLLHASDFYDRYHRLILPRLEAGYVVLADRWVYTAWVRDTVRGLDLPWVQSLYQGVREPDLAIYFSAPPDVAISRIKHAARELKYYESGQDISGLHDRWASFLWFQEKMRQAYLALADQGILQLFDATLSITDQQKVLRQWLRPILESYWQQSDFFQAPADDTTSSITSIKKGDF</sequence>
<feature type="domain" description="Thymidylate kinase-like" evidence="8">
    <location>
        <begin position="14"/>
        <end position="201"/>
    </location>
</feature>
<evidence type="ECO:0000256" key="1">
    <source>
        <dbReference type="ARBA" id="ARBA00009776"/>
    </source>
</evidence>
<dbReference type="InterPro" id="IPR018094">
    <property type="entry name" value="Thymidylate_kinase"/>
</dbReference>
<dbReference type="SUPFAM" id="SSF52540">
    <property type="entry name" value="P-loop containing nucleoside triphosphate hydrolases"/>
    <property type="match status" value="1"/>
</dbReference>
<comment type="catalytic activity">
    <reaction evidence="7">
        <text>dTMP + ATP = dTDP + ADP</text>
        <dbReference type="Rhea" id="RHEA:13517"/>
        <dbReference type="ChEBI" id="CHEBI:30616"/>
        <dbReference type="ChEBI" id="CHEBI:58369"/>
        <dbReference type="ChEBI" id="CHEBI:63528"/>
        <dbReference type="ChEBI" id="CHEBI:456216"/>
        <dbReference type="EC" id="2.7.4.9"/>
    </reaction>
</comment>
<evidence type="ECO:0000256" key="2">
    <source>
        <dbReference type="ARBA" id="ARBA00022679"/>
    </source>
</evidence>
<evidence type="ECO:0000256" key="7">
    <source>
        <dbReference type="HAMAP-Rule" id="MF_00165"/>
    </source>
</evidence>
<keyword evidence="4 7" id="KW-0547">Nucleotide-binding</keyword>
<feature type="binding site" evidence="7">
    <location>
        <begin position="15"/>
        <end position="22"/>
    </location>
    <ligand>
        <name>ATP</name>
        <dbReference type="ChEBI" id="CHEBI:30616"/>
    </ligand>
</feature>
<evidence type="ECO:0000256" key="5">
    <source>
        <dbReference type="ARBA" id="ARBA00022777"/>
    </source>
</evidence>
<dbReference type="EC" id="2.7.4.9" evidence="7"/>